<protein>
    <recommendedName>
        <fullName evidence="2">DUF6533 domain-containing protein</fullName>
    </recommendedName>
</protein>
<evidence type="ECO:0000256" key="1">
    <source>
        <dbReference type="SAM" id="Phobius"/>
    </source>
</evidence>
<evidence type="ECO:0000259" key="2">
    <source>
        <dbReference type="Pfam" id="PF20151"/>
    </source>
</evidence>
<feature type="transmembrane region" description="Helical" evidence="1">
    <location>
        <begin position="535"/>
        <end position="555"/>
    </location>
</feature>
<feature type="transmembrane region" description="Helical" evidence="1">
    <location>
        <begin position="509"/>
        <end position="529"/>
    </location>
</feature>
<name>A0A166J9Z5_9AGAM</name>
<dbReference type="OrthoDB" id="3038990at2759"/>
<dbReference type="EMBL" id="KV417553">
    <property type="protein sequence ID" value="KZP20645.1"/>
    <property type="molecule type" value="Genomic_DNA"/>
</dbReference>
<evidence type="ECO:0000313" key="4">
    <source>
        <dbReference type="Proteomes" id="UP000076532"/>
    </source>
</evidence>
<feature type="transmembrane region" description="Helical" evidence="1">
    <location>
        <begin position="239"/>
        <end position="259"/>
    </location>
</feature>
<evidence type="ECO:0000313" key="3">
    <source>
        <dbReference type="EMBL" id="KZP20645.1"/>
    </source>
</evidence>
<reference evidence="3 4" key="1">
    <citation type="journal article" date="2016" name="Mol. Biol. Evol.">
        <title>Comparative Genomics of Early-Diverging Mushroom-Forming Fungi Provides Insights into the Origins of Lignocellulose Decay Capabilities.</title>
        <authorList>
            <person name="Nagy L.G."/>
            <person name="Riley R."/>
            <person name="Tritt A."/>
            <person name="Adam C."/>
            <person name="Daum C."/>
            <person name="Floudas D."/>
            <person name="Sun H."/>
            <person name="Yadav J.S."/>
            <person name="Pangilinan J."/>
            <person name="Larsson K.H."/>
            <person name="Matsuura K."/>
            <person name="Barry K."/>
            <person name="Labutti K."/>
            <person name="Kuo R."/>
            <person name="Ohm R.A."/>
            <person name="Bhattacharya S.S."/>
            <person name="Shirouzu T."/>
            <person name="Yoshinaga Y."/>
            <person name="Martin F.M."/>
            <person name="Grigoriev I.V."/>
            <person name="Hibbett D.S."/>
        </authorList>
    </citation>
    <scope>NUCLEOTIDE SEQUENCE [LARGE SCALE GENOMIC DNA]</scope>
    <source>
        <strain evidence="3 4">CBS 109695</strain>
    </source>
</reference>
<dbReference type="Pfam" id="PF20151">
    <property type="entry name" value="DUF6533"/>
    <property type="match status" value="1"/>
</dbReference>
<feature type="transmembrane region" description="Helical" evidence="1">
    <location>
        <begin position="86"/>
        <end position="103"/>
    </location>
</feature>
<feature type="transmembrane region" description="Helical" evidence="1">
    <location>
        <begin position="115"/>
        <end position="133"/>
    </location>
</feature>
<dbReference type="AlphaFoldDB" id="A0A166J9Z5"/>
<dbReference type="Proteomes" id="UP000076532">
    <property type="component" value="Unassembled WGS sequence"/>
</dbReference>
<keyword evidence="1" id="KW-0472">Membrane</keyword>
<feature type="transmembrane region" description="Helical" evidence="1">
    <location>
        <begin position="53"/>
        <end position="74"/>
    </location>
</feature>
<sequence>MSHTLVRDDSMLLEMSVTSYGCVAFLWDWVLAIPSEARAARKIGLHVPIIAYYLSRVSSCAYCVCVFLTGLFLVPGNKTIEVAKFSFSWTATAATSLLFVIRVRAVYSDNKIVRAFFSVLWLLVVTSQTAIIYDSRVTCQAGRVSCDPWDPLSAIPSGLLFINDTLVFILISWKMCQNSVFNGAQNYQAKIRLILQGQGLYNVSKLLLRSGQLYYGVTIGAQVASSVMVVFGYPYSDLVGLFSMALSCAMSCRVFRMVILCDSDRWMATQDIEETFRAASLEARRVGKTAQSASAMIFHGYSADEARNSAYACIAVLTVFILDWVYNIDEEVEVMTRTGLNIPITIYHASRVTTLAFCIFDTATNIGTVGLDVRQTSFILWGIRWACSTSTSLLFFLRMRAVYYHSRPIMTMFAILWVLIVLTPIAGLFGIVRSCGGPMCQHWNRLALPMDLSIFFHDTLVFLCISHKIYGNAFSPTPLPRSRSAKVRQFFSGKGLHAVSKALLLGGQLYYAVTIGVLMVGAVAIYLGLPYSDTIGVFYLALSSALACRVFRMLLLCHWETEDADISTRVVEDMVMAVMARTEVAQRDSNVSDVGCSSLFHEA</sequence>
<dbReference type="InterPro" id="IPR045340">
    <property type="entry name" value="DUF6533"/>
</dbReference>
<accession>A0A166J9Z5</accession>
<feature type="transmembrane region" description="Helical" evidence="1">
    <location>
        <begin position="378"/>
        <end position="397"/>
    </location>
</feature>
<feature type="transmembrane region" description="Helical" evidence="1">
    <location>
        <begin position="12"/>
        <end position="32"/>
    </location>
</feature>
<feature type="transmembrane region" description="Helical" evidence="1">
    <location>
        <begin position="213"/>
        <end position="233"/>
    </location>
</feature>
<proteinExistence type="predicted"/>
<gene>
    <name evidence="3" type="ORF">FIBSPDRAFT_1044689</name>
</gene>
<organism evidence="3 4">
    <name type="scientific">Athelia psychrophila</name>
    <dbReference type="NCBI Taxonomy" id="1759441"/>
    <lineage>
        <taxon>Eukaryota</taxon>
        <taxon>Fungi</taxon>
        <taxon>Dikarya</taxon>
        <taxon>Basidiomycota</taxon>
        <taxon>Agaricomycotina</taxon>
        <taxon>Agaricomycetes</taxon>
        <taxon>Agaricomycetidae</taxon>
        <taxon>Atheliales</taxon>
        <taxon>Atheliaceae</taxon>
        <taxon>Athelia</taxon>
    </lineage>
</organism>
<feature type="transmembrane region" description="Helical" evidence="1">
    <location>
        <begin position="153"/>
        <end position="173"/>
    </location>
</feature>
<feature type="domain" description="DUF6533" evidence="2">
    <location>
        <begin position="311"/>
        <end position="355"/>
    </location>
</feature>
<keyword evidence="4" id="KW-1185">Reference proteome</keyword>
<feature type="transmembrane region" description="Helical" evidence="1">
    <location>
        <begin position="409"/>
        <end position="432"/>
    </location>
</feature>
<keyword evidence="1" id="KW-1133">Transmembrane helix</keyword>
<keyword evidence="1" id="KW-0812">Transmembrane</keyword>